<gene>
    <name evidence="2" type="ORF">EV644_104193</name>
</gene>
<evidence type="ECO:0000256" key="1">
    <source>
        <dbReference type="SAM" id="MobiDB-lite"/>
    </source>
</evidence>
<accession>A0ABY2BMP1</accession>
<dbReference type="RefSeq" id="WP_132188535.1">
    <property type="nucleotide sequence ID" value="NZ_SLWM01000004.1"/>
</dbReference>
<comment type="caution">
    <text evidence="2">The sequence shown here is derived from an EMBL/GenBank/DDBJ whole genome shotgun (WGS) entry which is preliminary data.</text>
</comment>
<organism evidence="2 3">
    <name type="scientific">Kribbella orskensis</name>
    <dbReference type="NCBI Taxonomy" id="2512216"/>
    <lineage>
        <taxon>Bacteria</taxon>
        <taxon>Bacillati</taxon>
        <taxon>Actinomycetota</taxon>
        <taxon>Actinomycetes</taxon>
        <taxon>Propionibacteriales</taxon>
        <taxon>Kribbellaceae</taxon>
        <taxon>Kribbella</taxon>
    </lineage>
</organism>
<reference evidence="2 3" key="1">
    <citation type="journal article" date="2015" name="Stand. Genomic Sci.">
        <title>Genomic Encyclopedia of Bacterial and Archaeal Type Strains, Phase III: the genomes of soil and plant-associated and newly described type strains.</title>
        <authorList>
            <person name="Whitman W.B."/>
            <person name="Woyke T."/>
            <person name="Klenk H.P."/>
            <person name="Zhou Y."/>
            <person name="Lilburn T.G."/>
            <person name="Beck B.J."/>
            <person name="De Vos P."/>
            <person name="Vandamme P."/>
            <person name="Eisen J.A."/>
            <person name="Garrity G."/>
            <person name="Hugenholtz P."/>
            <person name="Kyrpides N.C."/>
        </authorList>
    </citation>
    <scope>NUCLEOTIDE SEQUENCE [LARGE SCALE GENOMIC DNA]</scope>
    <source>
        <strain evidence="2 3">VKM Ac-2538</strain>
    </source>
</reference>
<evidence type="ECO:0000313" key="3">
    <source>
        <dbReference type="Proteomes" id="UP000295818"/>
    </source>
</evidence>
<dbReference type="EMBL" id="SLWM01000004">
    <property type="protein sequence ID" value="TCO25689.1"/>
    <property type="molecule type" value="Genomic_DNA"/>
</dbReference>
<name>A0ABY2BMP1_9ACTN</name>
<protein>
    <recommendedName>
        <fullName evidence="4">YdhG-like domain-containing protein</fullName>
    </recommendedName>
</protein>
<proteinExistence type="predicted"/>
<evidence type="ECO:0000313" key="2">
    <source>
        <dbReference type="EMBL" id="TCO25689.1"/>
    </source>
</evidence>
<dbReference type="Proteomes" id="UP000295818">
    <property type="component" value="Unassembled WGS sequence"/>
</dbReference>
<evidence type="ECO:0008006" key="4">
    <source>
        <dbReference type="Google" id="ProtNLM"/>
    </source>
</evidence>
<feature type="region of interest" description="Disordered" evidence="1">
    <location>
        <begin position="138"/>
        <end position="158"/>
    </location>
</feature>
<sequence length="158" mass="17258">MDDQASWRERRREASAVQAAALERRKAAETEQARAQLVEFVQKMKEKGIQPGLLRAPVVGSGASYRTGITGWYLRRNRSLGVDTDGNFYILGAPASLKARLAGVRISPSDPPLTVGLGARDGESLPLKKLLRLRLEEIDDAQRPAGGETQEPEHPGTD</sequence>
<keyword evidence="3" id="KW-1185">Reference proteome</keyword>